<comment type="caution">
    <text evidence="1">The sequence shown here is derived from an EMBL/GenBank/DDBJ whole genome shotgun (WGS) entry which is preliminary data.</text>
</comment>
<protein>
    <submittedName>
        <fullName evidence="1">Uncharacterized protein</fullName>
    </submittedName>
</protein>
<accession>A0A5J4TAD1</accession>
<dbReference type="EMBL" id="SNRW01035089">
    <property type="protein sequence ID" value="KAA6355149.1"/>
    <property type="molecule type" value="Genomic_DNA"/>
</dbReference>
<proteinExistence type="predicted"/>
<sequence>NIRSTSPSFVFSGIGLELFGVALSWSSNSLIHEQFAQVWIDWTHCTGTTVSNKQFALERSGLQRQSRRNVVAINEAQYIQWMQ</sequence>
<reference evidence="1 2" key="1">
    <citation type="submission" date="2019-03" db="EMBL/GenBank/DDBJ databases">
        <title>Single cell metagenomics reveals metabolic interactions within the superorganism composed of flagellate Streblomastix strix and complex community of Bacteroidetes bacteria on its surface.</title>
        <authorList>
            <person name="Treitli S.C."/>
            <person name="Kolisko M."/>
            <person name="Husnik F."/>
            <person name="Keeling P."/>
            <person name="Hampl V."/>
        </authorList>
    </citation>
    <scope>NUCLEOTIDE SEQUENCE [LARGE SCALE GENOMIC DNA]</scope>
    <source>
        <strain evidence="1">ST1C</strain>
    </source>
</reference>
<name>A0A5J4TAD1_9EUKA</name>
<evidence type="ECO:0000313" key="1">
    <source>
        <dbReference type="EMBL" id="KAA6355149.1"/>
    </source>
</evidence>
<gene>
    <name evidence="1" type="ORF">EZS28_049324</name>
</gene>
<feature type="non-terminal residue" evidence="1">
    <location>
        <position position="1"/>
    </location>
</feature>
<evidence type="ECO:0000313" key="2">
    <source>
        <dbReference type="Proteomes" id="UP000324800"/>
    </source>
</evidence>
<dbReference type="AlphaFoldDB" id="A0A5J4TAD1"/>
<organism evidence="1 2">
    <name type="scientific">Streblomastix strix</name>
    <dbReference type="NCBI Taxonomy" id="222440"/>
    <lineage>
        <taxon>Eukaryota</taxon>
        <taxon>Metamonada</taxon>
        <taxon>Preaxostyla</taxon>
        <taxon>Oxymonadida</taxon>
        <taxon>Streblomastigidae</taxon>
        <taxon>Streblomastix</taxon>
    </lineage>
</organism>
<dbReference type="Proteomes" id="UP000324800">
    <property type="component" value="Unassembled WGS sequence"/>
</dbReference>